<feature type="transmembrane region" description="Helical" evidence="7">
    <location>
        <begin position="187"/>
        <end position="207"/>
    </location>
</feature>
<evidence type="ECO:0000256" key="5">
    <source>
        <dbReference type="ARBA" id="ARBA00022989"/>
    </source>
</evidence>
<keyword evidence="10" id="KW-1185">Reference proteome</keyword>
<accession>A0A133U425</accession>
<feature type="transmembrane region" description="Helical" evidence="7">
    <location>
        <begin position="117"/>
        <end position="133"/>
    </location>
</feature>
<feature type="transmembrane region" description="Helical" evidence="7">
    <location>
        <begin position="145"/>
        <end position="167"/>
    </location>
</feature>
<evidence type="ECO:0000259" key="8">
    <source>
        <dbReference type="Pfam" id="PF01578"/>
    </source>
</evidence>
<evidence type="ECO:0000256" key="2">
    <source>
        <dbReference type="ARBA" id="ARBA00005840"/>
    </source>
</evidence>
<dbReference type="PRINTS" id="PR01386">
    <property type="entry name" value="CCMCBIOGNSIS"/>
</dbReference>
<feature type="transmembrane region" description="Helical" evidence="7">
    <location>
        <begin position="7"/>
        <end position="25"/>
    </location>
</feature>
<sequence length="227" mass="25423">MWRKINNATTLATLVAIPITLYFVFQYAPLLTEGFSDPLAQKIFYFHVSAAISGYIGFFIVLISSIIFLKKSDSNVDRWAVSAAEVGVVLLSITILTGPVWAKAEWGVFWRLQDPKLMSALVLWLVYIGYVVLRKNIGEEREARLAAVYAILGFTTVPISFVAQRVWRSLHPTVIVSKTGGMGPKVASTFAASVIGFAILFFALLIWRKRIEDSKFEIEKVKENLEV</sequence>
<dbReference type="PANTHER" id="PTHR30071">
    <property type="entry name" value="HEME EXPORTER PROTEIN C"/>
    <property type="match status" value="1"/>
</dbReference>
<dbReference type="Proteomes" id="UP000070589">
    <property type="component" value="Unassembled WGS sequence"/>
</dbReference>
<dbReference type="InterPro" id="IPR045062">
    <property type="entry name" value="Cyt_c_biogenesis_CcsA/CcmC"/>
</dbReference>
<comment type="subcellular location">
    <subcellularLocation>
        <location evidence="1">Membrane</location>
        <topology evidence="1">Multi-pass membrane protein</topology>
    </subcellularLocation>
</comment>
<gene>
    <name evidence="9" type="ORF">AKJ62_04160</name>
</gene>
<keyword evidence="6 7" id="KW-0472">Membrane</keyword>
<dbReference type="InterPro" id="IPR002541">
    <property type="entry name" value="Cyt_c_assembly"/>
</dbReference>
<dbReference type="PATRIC" id="fig|1698261.3.peg.1017"/>
<evidence type="ECO:0000256" key="6">
    <source>
        <dbReference type="ARBA" id="ARBA00023136"/>
    </source>
</evidence>
<proteinExistence type="inferred from homology"/>
<dbReference type="EMBL" id="LHXL01000069">
    <property type="protein sequence ID" value="KXA88933.1"/>
    <property type="molecule type" value="Genomic_DNA"/>
</dbReference>
<dbReference type="PANTHER" id="PTHR30071:SF1">
    <property type="entry name" value="CYTOCHROME B_B6 PROTEIN-RELATED"/>
    <property type="match status" value="1"/>
</dbReference>
<dbReference type="AlphaFoldDB" id="A0A133U425"/>
<comment type="similarity">
    <text evidence="2">Belongs to the CcmC/CycZ/HelC family.</text>
</comment>
<dbReference type="GO" id="GO:0015232">
    <property type="term" value="F:heme transmembrane transporter activity"/>
    <property type="evidence" value="ECO:0007669"/>
    <property type="project" value="InterPro"/>
</dbReference>
<name>A0A133U425_9EURY</name>
<feature type="domain" description="Cytochrome c assembly protein" evidence="8">
    <location>
        <begin position="10"/>
        <end position="171"/>
    </location>
</feature>
<dbReference type="GO" id="GO:0005886">
    <property type="term" value="C:plasma membrane"/>
    <property type="evidence" value="ECO:0007669"/>
    <property type="project" value="TreeGrafter"/>
</dbReference>
<evidence type="ECO:0000256" key="1">
    <source>
        <dbReference type="ARBA" id="ARBA00004141"/>
    </source>
</evidence>
<reference evidence="9 10" key="1">
    <citation type="journal article" date="2016" name="Sci. Rep.">
        <title>Metabolic traits of an uncultured archaeal lineage -MSBL1- from brine pools of the Red Sea.</title>
        <authorList>
            <person name="Mwirichia R."/>
            <person name="Alam I."/>
            <person name="Rashid M."/>
            <person name="Vinu M."/>
            <person name="Ba-Alawi W."/>
            <person name="Anthony Kamau A."/>
            <person name="Kamanda Ngugi D."/>
            <person name="Goker M."/>
            <person name="Klenk H.P."/>
            <person name="Bajic V."/>
            <person name="Stingl U."/>
        </authorList>
    </citation>
    <scope>NUCLEOTIDE SEQUENCE [LARGE SCALE GENOMIC DNA]</scope>
    <source>
        <strain evidence="9">SCGC-AAA259D14</strain>
    </source>
</reference>
<comment type="caution">
    <text evidence="9">The sequence shown here is derived from an EMBL/GenBank/DDBJ whole genome shotgun (WGS) entry which is preliminary data.</text>
</comment>
<keyword evidence="4" id="KW-0201">Cytochrome c-type biogenesis</keyword>
<evidence type="ECO:0000256" key="7">
    <source>
        <dbReference type="SAM" id="Phobius"/>
    </source>
</evidence>
<dbReference type="GO" id="GO:0020037">
    <property type="term" value="F:heme binding"/>
    <property type="evidence" value="ECO:0007669"/>
    <property type="project" value="InterPro"/>
</dbReference>
<feature type="transmembrane region" description="Helical" evidence="7">
    <location>
        <begin position="45"/>
        <end position="69"/>
    </location>
</feature>
<evidence type="ECO:0000256" key="3">
    <source>
        <dbReference type="ARBA" id="ARBA00022692"/>
    </source>
</evidence>
<dbReference type="Pfam" id="PF01578">
    <property type="entry name" value="Cytochrom_C_asm"/>
    <property type="match status" value="1"/>
</dbReference>
<feature type="transmembrane region" description="Helical" evidence="7">
    <location>
        <begin position="81"/>
        <end position="102"/>
    </location>
</feature>
<keyword evidence="5 7" id="KW-1133">Transmembrane helix</keyword>
<dbReference type="InterPro" id="IPR003557">
    <property type="entry name" value="Cyt_c_biogenesis_CcmC"/>
</dbReference>
<evidence type="ECO:0000256" key="4">
    <source>
        <dbReference type="ARBA" id="ARBA00022748"/>
    </source>
</evidence>
<evidence type="ECO:0000313" key="9">
    <source>
        <dbReference type="EMBL" id="KXA88933.1"/>
    </source>
</evidence>
<protein>
    <recommendedName>
        <fullName evidence="8">Cytochrome c assembly protein domain-containing protein</fullName>
    </recommendedName>
</protein>
<organism evidence="9 10">
    <name type="scientific">candidate division MSBL1 archaeon SCGC-AAA259D14</name>
    <dbReference type="NCBI Taxonomy" id="1698261"/>
    <lineage>
        <taxon>Archaea</taxon>
        <taxon>Methanobacteriati</taxon>
        <taxon>Methanobacteriota</taxon>
        <taxon>candidate division MSBL1</taxon>
    </lineage>
</organism>
<dbReference type="GO" id="GO:0017004">
    <property type="term" value="P:cytochrome complex assembly"/>
    <property type="evidence" value="ECO:0007669"/>
    <property type="project" value="UniProtKB-KW"/>
</dbReference>
<keyword evidence="3 7" id="KW-0812">Transmembrane</keyword>
<evidence type="ECO:0000313" key="10">
    <source>
        <dbReference type="Proteomes" id="UP000070589"/>
    </source>
</evidence>